<feature type="transmembrane region" description="Helical" evidence="1">
    <location>
        <begin position="80"/>
        <end position="100"/>
    </location>
</feature>
<keyword evidence="1" id="KW-0812">Transmembrane</keyword>
<keyword evidence="1" id="KW-0472">Membrane</keyword>
<keyword evidence="1" id="KW-1133">Transmembrane helix</keyword>
<dbReference type="Proteomes" id="UP000279594">
    <property type="component" value="Chromosome"/>
</dbReference>
<reference evidence="2 3" key="1">
    <citation type="submission" date="2018-10" db="EMBL/GenBank/DDBJ databases">
        <title>Effects of UV and annual dynamics of microbial communities in freshwater RAS systems.</title>
        <authorList>
            <person name="Bekkelund A.K."/>
            <person name="Hansen B.R."/>
            <person name="Stokken H."/>
            <person name="Eriksen B.F."/>
            <person name="Kashulin N.A."/>
        </authorList>
    </citation>
    <scope>NUCLEOTIDE SEQUENCE [LARGE SCALE GENOMIC DNA]</scope>
    <source>
        <strain evidence="2 3">BHSEK</strain>
    </source>
</reference>
<gene>
    <name evidence="2" type="ORF">D9M09_23500</name>
</gene>
<evidence type="ECO:0000313" key="2">
    <source>
        <dbReference type="EMBL" id="AYM78431.1"/>
    </source>
</evidence>
<name>A0A3G2EDR9_9BURK</name>
<proteinExistence type="predicted"/>
<feature type="transmembrane region" description="Helical" evidence="1">
    <location>
        <begin position="168"/>
        <end position="187"/>
    </location>
</feature>
<protein>
    <submittedName>
        <fullName evidence="2">Uncharacterized protein</fullName>
    </submittedName>
</protein>
<feature type="transmembrane region" description="Helical" evidence="1">
    <location>
        <begin position="208"/>
        <end position="228"/>
    </location>
</feature>
<dbReference type="EMBL" id="CP033019">
    <property type="protein sequence ID" value="AYM78431.1"/>
    <property type="molecule type" value="Genomic_DNA"/>
</dbReference>
<evidence type="ECO:0000256" key="1">
    <source>
        <dbReference type="SAM" id="Phobius"/>
    </source>
</evidence>
<organism evidence="2 3">
    <name type="scientific">Janthinobacterium agaricidamnosum</name>
    <dbReference type="NCBI Taxonomy" id="55508"/>
    <lineage>
        <taxon>Bacteria</taxon>
        <taxon>Pseudomonadati</taxon>
        <taxon>Pseudomonadota</taxon>
        <taxon>Betaproteobacteria</taxon>
        <taxon>Burkholderiales</taxon>
        <taxon>Oxalobacteraceae</taxon>
        <taxon>Janthinobacterium</taxon>
    </lineage>
</organism>
<accession>A0A3G2EDR9</accession>
<keyword evidence="3" id="KW-1185">Reference proteome</keyword>
<evidence type="ECO:0000313" key="3">
    <source>
        <dbReference type="Proteomes" id="UP000279594"/>
    </source>
</evidence>
<feature type="transmembrane region" description="Helical" evidence="1">
    <location>
        <begin position="106"/>
        <end position="122"/>
    </location>
</feature>
<dbReference type="AlphaFoldDB" id="A0A3G2EDR9"/>
<feature type="transmembrane region" description="Helical" evidence="1">
    <location>
        <begin position="134"/>
        <end position="156"/>
    </location>
</feature>
<sequence length="290" mass="32132">MQASHPDYQRYSMASLQQALSGADGADAARRQRIEAEIAQRQQDDHAAEQRQWAARPQDKPLDPATAALKEAAGPFLRSAGYVLLFAWVVLRVAGLLETLQTGSRTYVFGNLGLLIFGACLVRGKLRAAVWLRWLAVFWIVPAVLAIDFLFLQPMSLTVMQFKLAPGYRIWSVLEAVLSLWVIHYLYRQLGMPAVMAACDARGYKRRDLRIPAICGLILGMAGVAFQLHASHGDMATQARAIVAQRYGSGYQYHVNGVGNAVTPQGRFHTAQVLVWDDKGIMSVPVQWPQ</sequence>